<dbReference type="InterPro" id="IPR051044">
    <property type="entry name" value="MAG_DAG_Lipase"/>
</dbReference>
<name>F8F4C7_GRAC1</name>
<dbReference type="InterPro" id="IPR029058">
    <property type="entry name" value="AB_hydrolase_fold"/>
</dbReference>
<dbReference type="PANTHER" id="PTHR11614">
    <property type="entry name" value="PHOSPHOLIPASE-RELATED"/>
    <property type="match status" value="1"/>
</dbReference>
<dbReference type="Proteomes" id="UP000000503">
    <property type="component" value="Chromosome"/>
</dbReference>
<proteinExistence type="predicted"/>
<evidence type="ECO:0000259" key="1">
    <source>
        <dbReference type="Pfam" id="PF12146"/>
    </source>
</evidence>
<dbReference type="Gene3D" id="3.40.50.1820">
    <property type="entry name" value="alpha/beta hydrolase"/>
    <property type="match status" value="1"/>
</dbReference>
<dbReference type="AlphaFoldDB" id="F8F4C7"/>
<evidence type="ECO:0000313" key="3">
    <source>
        <dbReference type="Proteomes" id="UP000000503"/>
    </source>
</evidence>
<dbReference type="eggNOG" id="COG2267">
    <property type="taxonomic scope" value="Bacteria"/>
</dbReference>
<dbReference type="Pfam" id="PF12146">
    <property type="entry name" value="Hydrolase_4"/>
    <property type="match status" value="1"/>
</dbReference>
<dbReference type="RefSeq" id="WP_013969853.1">
    <property type="nucleotide sequence ID" value="NC_015732.1"/>
</dbReference>
<dbReference type="InterPro" id="IPR022742">
    <property type="entry name" value="Hydrolase_4"/>
</dbReference>
<keyword evidence="3" id="KW-1185">Reference proteome</keyword>
<dbReference type="HOGENOM" id="CLU_679603_0_0_12"/>
<organism evidence="2 3">
    <name type="scientific">Gracilinema caldarium (strain ATCC 51460 / DSM 7334 / H1)</name>
    <name type="common">Treponema caldarium</name>
    <dbReference type="NCBI Taxonomy" id="744872"/>
    <lineage>
        <taxon>Bacteria</taxon>
        <taxon>Pseudomonadati</taxon>
        <taxon>Spirochaetota</taxon>
        <taxon>Spirochaetia</taxon>
        <taxon>Spirochaetales</taxon>
        <taxon>Breznakiellaceae</taxon>
        <taxon>Gracilinema</taxon>
    </lineage>
</organism>
<protein>
    <submittedName>
        <fullName evidence="2">Alpha/beta hydrolase fold protein</fullName>
    </submittedName>
</protein>
<dbReference type="EMBL" id="CP002868">
    <property type="protein sequence ID" value="AEJ20574.1"/>
    <property type="molecule type" value="Genomic_DNA"/>
</dbReference>
<feature type="domain" description="Serine aminopeptidase S33" evidence="1">
    <location>
        <begin position="175"/>
        <end position="384"/>
    </location>
</feature>
<gene>
    <name evidence="2" type="ordered locus">Spica_2469</name>
</gene>
<keyword evidence="2" id="KW-0378">Hydrolase</keyword>
<dbReference type="STRING" id="744872.Spica_2469"/>
<dbReference type="GO" id="GO:0016787">
    <property type="term" value="F:hydrolase activity"/>
    <property type="evidence" value="ECO:0007669"/>
    <property type="project" value="UniProtKB-KW"/>
</dbReference>
<dbReference type="SUPFAM" id="SSF53474">
    <property type="entry name" value="alpha/beta-Hydrolases"/>
    <property type="match status" value="1"/>
</dbReference>
<sequence>MFLNNNYLKQHRWQNKVVYGIWFCFIFITACANTKPLVDETNAYRVSLWNEVPQLSRESGPPGLSGISGTTGVTAEAGGEDINYDRISPLADYGRSLLENIFKTCRFCAEASGDGGGQSGSSSGDNSDDDLDAGGTGRAGALVYRLGWVPFREAPQRSADVQLFIQVLYKTTEYPRGTALLFHGYANDSSYMTGVAGALLNRNWAVVLVDLPGHGLSTGPRGDVTTFSDYGDMVQTVLDQVLPLFSDELPEPLIAFGHSTGALALVDYSIRYPNRFTRMVFYAPLIRPVWWHMARLGRWVLGPFVQKTRAFAKSPLGLRVFPVHWFDELVRWNIWAQKQTAIPLPPTRIIQPVHDRVVESTYNARFIQQRAVETDLIRIDGLSHFATDSRVPDSRLLEAIVSYFE</sequence>
<accession>F8F4C7</accession>
<reference evidence="3" key="1">
    <citation type="journal article" date="2013" name="Stand. Genomic Sci.">
        <title>Genome sequence of the thermophilic fresh-water bacterium Spirochaeta caldaria type strain (H1(T)), reclassification of Spirochaeta caldaria, Spirochaeta stenostrepta, and Spirochaeta zuelzerae in the genus Treponema as Treponema caldaria comb. nov., Treponema stenostrepta comb. nov., and Treponema zuelzerae comb. nov., and emendation of the genus Treponema.</title>
        <authorList>
            <person name="Abt B."/>
            <person name="Goker M."/>
            <person name="Scheuner C."/>
            <person name="Han C."/>
            <person name="Lu M."/>
            <person name="Misra M."/>
            <person name="Lapidus A."/>
            <person name="Nolan M."/>
            <person name="Lucas S."/>
            <person name="Hammon N."/>
            <person name="Deshpande S."/>
            <person name="Cheng J.F."/>
            <person name="Tapia R."/>
            <person name="Goodwin L.A."/>
            <person name="Pitluck S."/>
            <person name="Liolios K."/>
            <person name="Pagani I."/>
            <person name="Ivanova N."/>
            <person name="Mavromatis K."/>
            <person name="Mikhailova N."/>
            <person name="Huntemann M."/>
            <person name="Pati A."/>
            <person name="Chen A."/>
            <person name="Palaniappan K."/>
            <person name="Land M."/>
            <person name="Hauser L."/>
            <person name="Jeffries C.D."/>
            <person name="Rohde M."/>
            <person name="Spring S."/>
            <person name="Gronow S."/>
            <person name="Detter J.C."/>
            <person name="Bristow J."/>
            <person name="Eisen J.A."/>
            <person name="Markowitz V."/>
            <person name="Hugenholtz P."/>
            <person name="Kyrpides N.C."/>
            <person name="Woyke T."/>
            <person name="Klenk H.P."/>
        </authorList>
    </citation>
    <scope>NUCLEOTIDE SEQUENCE</scope>
    <source>
        <strain evidence="3">ATCC 51460 / DSM 7334 / H1</strain>
    </source>
</reference>
<dbReference type="KEGG" id="scd:Spica_2469"/>
<evidence type="ECO:0000313" key="2">
    <source>
        <dbReference type="EMBL" id="AEJ20574.1"/>
    </source>
</evidence>